<protein>
    <submittedName>
        <fullName evidence="2">Uncharacterized protein</fullName>
    </submittedName>
</protein>
<dbReference type="AlphaFoldDB" id="A0A0G4FEX1"/>
<dbReference type="EMBL" id="CDMY01000425">
    <property type="protein sequence ID" value="CEM11790.1"/>
    <property type="molecule type" value="Genomic_DNA"/>
</dbReference>
<feature type="region of interest" description="Disordered" evidence="1">
    <location>
        <begin position="236"/>
        <end position="255"/>
    </location>
</feature>
<organism evidence="2 3">
    <name type="scientific">Vitrella brassicaformis (strain CCMP3155)</name>
    <dbReference type="NCBI Taxonomy" id="1169540"/>
    <lineage>
        <taxon>Eukaryota</taxon>
        <taxon>Sar</taxon>
        <taxon>Alveolata</taxon>
        <taxon>Colpodellida</taxon>
        <taxon>Vitrellaceae</taxon>
        <taxon>Vitrella</taxon>
    </lineage>
</organism>
<dbReference type="InParanoid" id="A0A0G4FEX1"/>
<sequence>MPVKKEAKGTEDKKALGGSPESPKANPEHLFKFGASSDAHHTNLAKVGVLVGASIDDLTSVDQPSPAVVADDDESGAFMSFQREGEAHPHDHPHRRRGSVEYINVQKNMEERVRKARYSADYDAAELRFESSVALCAEKTLRKKDERDLIKMAECGKLKGREVEMKEKEYVRHQESGDFDEYLEKQYGIQTSHDNLDPAGITTKQRRASMLAIGAQGRRNSAGSLAVQRRNSAIGLGGGGAGVMGRQRVGSEQLA</sequence>
<gene>
    <name evidence="2" type="ORF">Vbra_9116</name>
</gene>
<feature type="region of interest" description="Disordered" evidence="1">
    <location>
        <begin position="1"/>
        <end position="34"/>
    </location>
</feature>
<evidence type="ECO:0000256" key="1">
    <source>
        <dbReference type="SAM" id="MobiDB-lite"/>
    </source>
</evidence>
<reference evidence="2 3" key="1">
    <citation type="submission" date="2014-11" db="EMBL/GenBank/DDBJ databases">
        <authorList>
            <person name="Zhu J."/>
            <person name="Qi W."/>
            <person name="Song R."/>
        </authorList>
    </citation>
    <scope>NUCLEOTIDE SEQUENCE [LARGE SCALE GENOMIC DNA]</scope>
</reference>
<dbReference type="Proteomes" id="UP000041254">
    <property type="component" value="Unassembled WGS sequence"/>
</dbReference>
<keyword evidence="3" id="KW-1185">Reference proteome</keyword>
<dbReference type="VEuPathDB" id="CryptoDB:Vbra_9116"/>
<evidence type="ECO:0000313" key="3">
    <source>
        <dbReference type="Proteomes" id="UP000041254"/>
    </source>
</evidence>
<name>A0A0G4FEX1_VITBC</name>
<evidence type="ECO:0000313" key="2">
    <source>
        <dbReference type="EMBL" id="CEM11790.1"/>
    </source>
</evidence>
<feature type="compositionally biased region" description="Low complexity" evidence="1">
    <location>
        <begin position="244"/>
        <end position="255"/>
    </location>
</feature>
<accession>A0A0G4FEX1</accession>
<proteinExistence type="predicted"/>
<feature type="compositionally biased region" description="Basic and acidic residues" evidence="1">
    <location>
        <begin position="1"/>
        <end position="15"/>
    </location>
</feature>